<feature type="domain" description="Phosphatidylglycerol lysyltransferase C-terminal" evidence="6">
    <location>
        <begin position="20"/>
        <end position="307"/>
    </location>
</feature>
<dbReference type="PANTHER" id="PTHR34697">
    <property type="entry name" value="PHOSPHATIDYLGLYCEROL LYSYLTRANSFERASE"/>
    <property type="match status" value="1"/>
</dbReference>
<evidence type="ECO:0000256" key="4">
    <source>
        <dbReference type="ARBA" id="ARBA00022989"/>
    </source>
</evidence>
<keyword evidence="8" id="KW-1185">Reference proteome</keyword>
<comment type="subcellular location">
    <subcellularLocation>
        <location evidence="1">Cell membrane</location>
        <topology evidence="1">Multi-pass membrane protein</topology>
    </subcellularLocation>
</comment>
<dbReference type="EMBL" id="BMHB01000001">
    <property type="protein sequence ID" value="GGI10181.1"/>
    <property type="molecule type" value="Genomic_DNA"/>
</dbReference>
<keyword evidence="5" id="KW-0472">Membrane</keyword>
<dbReference type="InterPro" id="IPR024320">
    <property type="entry name" value="LPG_synthase_C"/>
</dbReference>
<evidence type="ECO:0000256" key="1">
    <source>
        <dbReference type="ARBA" id="ARBA00004651"/>
    </source>
</evidence>
<comment type="caution">
    <text evidence="7">The sequence shown here is derived from an EMBL/GenBank/DDBJ whole genome shotgun (WGS) entry which is preliminary data.</text>
</comment>
<keyword evidence="2" id="KW-1003">Cell membrane</keyword>
<protein>
    <recommendedName>
        <fullName evidence="6">Phosphatidylglycerol lysyltransferase C-terminal domain-containing protein</fullName>
    </recommendedName>
</protein>
<dbReference type="Pfam" id="PF09924">
    <property type="entry name" value="LPG_synthase_C"/>
    <property type="match status" value="1"/>
</dbReference>
<dbReference type="SUPFAM" id="SSF55729">
    <property type="entry name" value="Acyl-CoA N-acyltransferases (Nat)"/>
    <property type="match status" value="1"/>
</dbReference>
<name>A0A8J3AI44_9BACI</name>
<keyword evidence="3" id="KW-0812">Transmembrane</keyword>
<dbReference type="InterPro" id="IPR016181">
    <property type="entry name" value="Acyl_CoA_acyltransferase"/>
</dbReference>
<evidence type="ECO:0000256" key="3">
    <source>
        <dbReference type="ARBA" id="ARBA00022692"/>
    </source>
</evidence>
<keyword evidence="4" id="KW-1133">Transmembrane helix</keyword>
<dbReference type="InterPro" id="IPR051211">
    <property type="entry name" value="PG_lysyltransferase"/>
</dbReference>
<gene>
    <name evidence="7" type="ORF">GCM10007380_01500</name>
</gene>
<reference evidence="8" key="1">
    <citation type="journal article" date="2019" name="Int. J. Syst. Evol. Microbiol.">
        <title>The Global Catalogue of Microorganisms (GCM) 10K type strain sequencing project: providing services to taxonomists for standard genome sequencing and annotation.</title>
        <authorList>
            <consortium name="The Broad Institute Genomics Platform"/>
            <consortium name="The Broad Institute Genome Sequencing Center for Infectious Disease"/>
            <person name="Wu L."/>
            <person name="Ma J."/>
        </authorList>
    </citation>
    <scope>NUCLEOTIDE SEQUENCE [LARGE SCALE GENOMIC DNA]</scope>
    <source>
        <strain evidence="8">CGMCC 1.14993</strain>
    </source>
</reference>
<dbReference type="GO" id="GO:0005886">
    <property type="term" value="C:plasma membrane"/>
    <property type="evidence" value="ECO:0007669"/>
    <property type="project" value="UniProtKB-SubCell"/>
</dbReference>
<proteinExistence type="predicted"/>
<evidence type="ECO:0000313" key="7">
    <source>
        <dbReference type="EMBL" id="GGI10181.1"/>
    </source>
</evidence>
<dbReference type="GO" id="GO:0016755">
    <property type="term" value="F:aminoacyltransferase activity"/>
    <property type="evidence" value="ECO:0007669"/>
    <property type="project" value="TreeGrafter"/>
</dbReference>
<dbReference type="PANTHER" id="PTHR34697:SF2">
    <property type="entry name" value="PHOSPHATIDYLGLYCEROL LYSYLTRANSFERASE"/>
    <property type="match status" value="1"/>
</dbReference>
<evidence type="ECO:0000256" key="2">
    <source>
        <dbReference type="ARBA" id="ARBA00022475"/>
    </source>
</evidence>
<dbReference type="OrthoDB" id="145485at2"/>
<sequence length="346" mass="39794">MKHTCIQHKDKNTIQLIQEFIQTYGGSSQTHLGFLGDKDIFVTKNKKAAFLYRKNKDKFVVLGDALGENSIEALLEFEQYARSMKCVPCFYQINENMKEVYIKAGYSLFKLGEEAVVELEQYEITGKKGAKLRTKRNRLIRQGFEFEVSTPEHDEYFLENLKKVSDEWLNGREELSFSVSSFHYDYVSNFPVASLKNSDGEIIAFATLAIEGDIISIDLMRHKRDMPYGAMDMLFISILFWAKEKGFVKCSLGMAPLANVGIDSNATLYEKSAKLVFKYGNSIYNFKGLLTYKSKFANCWEPKYLAYKPYTFIMVVNTLYKIVHGKKSFDSIIKFKKPVLKKAKIS</sequence>
<dbReference type="RefSeq" id="WP_088002822.1">
    <property type="nucleotide sequence ID" value="NZ_BMHB01000001.1"/>
</dbReference>
<evidence type="ECO:0000256" key="5">
    <source>
        <dbReference type="ARBA" id="ARBA00023136"/>
    </source>
</evidence>
<dbReference type="AlphaFoldDB" id="A0A8J3AI44"/>
<dbReference type="Proteomes" id="UP000626244">
    <property type="component" value="Unassembled WGS sequence"/>
</dbReference>
<dbReference type="GO" id="GO:0055091">
    <property type="term" value="P:phospholipid homeostasis"/>
    <property type="evidence" value="ECO:0007669"/>
    <property type="project" value="TreeGrafter"/>
</dbReference>
<evidence type="ECO:0000313" key="8">
    <source>
        <dbReference type="Proteomes" id="UP000626244"/>
    </source>
</evidence>
<evidence type="ECO:0000259" key="6">
    <source>
        <dbReference type="Pfam" id="PF09924"/>
    </source>
</evidence>
<accession>A0A8J3AI44</accession>
<organism evidence="7 8">
    <name type="scientific">Gottfriedia solisilvae</name>
    <dbReference type="NCBI Taxonomy" id="1516104"/>
    <lineage>
        <taxon>Bacteria</taxon>
        <taxon>Bacillati</taxon>
        <taxon>Bacillota</taxon>
        <taxon>Bacilli</taxon>
        <taxon>Bacillales</taxon>
        <taxon>Bacillaceae</taxon>
        <taxon>Gottfriedia</taxon>
    </lineage>
</organism>